<dbReference type="Gene3D" id="3.40.50.300">
    <property type="entry name" value="P-loop containing nucleotide triphosphate hydrolases"/>
    <property type="match status" value="2"/>
</dbReference>
<evidence type="ECO:0000256" key="1">
    <source>
        <dbReference type="ARBA" id="ARBA00007913"/>
    </source>
</evidence>
<comment type="similarity">
    <text evidence="1">Belongs to the DNA2/NAM7 helicase family.</text>
</comment>
<organism evidence="9 10">
    <name type="scientific">Vreelandella titanicae</name>
    <dbReference type="NCBI Taxonomy" id="664683"/>
    <lineage>
        <taxon>Bacteria</taxon>
        <taxon>Pseudomonadati</taxon>
        <taxon>Pseudomonadota</taxon>
        <taxon>Gammaproteobacteria</taxon>
        <taxon>Oceanospirillales</taxon>
        <taxon>Halomonadaceae</taxon>
        <taxon>Vreelandella</taxon>
    </lineage>
</organism>
<dbReference type="GO" id="GO:0043139">
    <property type="term" value="F:5'-3' DNA helicase activity"/>
    <property type="evidence" value="ECO:0007669"/>
    <property type="project" value="TreeGrafter"/>
</dbReference>
<evidence type="ECO:0000256" key="2">
    <source>
        <dbReference type="ARBA" id="ARBA00022741"/>
    </source>
</evidence>
<feature type="domain" description="DNA2/NAM7 helicase helicase" evidence="7">
    <location>
        <begin position="183"/>
        <end position="523"/>
    </location>
</feature>
<keyword evidence="5" id="KW-0067">ATP-binding</keyword>
<dbReference type="RefSeq" id="WP_144810499.1">
    <property type="nucleotide sequence ID" value="NZ_VNFE01000002.1"/>
</dbReference>
<gene>
    <name evidence="9" type="ORF">FQP89_07565</name>
</gene>
<dbReference type="InterPro" id="IPR041679">
    <property type="entry name" value="DNA2/NAM7-like_C"/>
</dbReference>
<dbReference type="PANTHER" id="PTHR43788:SF8">
    <property type="entry name" value="DNA-BINDING PROTEIN SMUBP-2"/>
    <property type="match status" value="1"/>
</dbReference>
<evidence type="ECO:0000256" key="4">
    <source>
        <dbReference type="ARBA" id="ARBA00022806"/>
    </source>
</evidence>
<dbReference type="InterPro" id="IPR047187">
    <property type="entry name" value="SF1_C_Upf1"/>
</dbReference>
<feature type="domain" description="DUF2726" evidence="6">
    <location>
        <begin position="816"/>
        <end position="894"/>
    </location>
</feature>
<evidence type="ECO:0000313" key="9">
    <source>
        <dbReference type="EMBL" id="TVU90935.1"/>
    </source>
</evidence>
<dbReference type="Pfam" id="PF13086">
    <property type="entry name" value="AAA_11"/>
    <property type="match status" value="1"/>
</dbReference>
<keyword evidence="2" id="KW-0547">Nucleotide-binding</keyword>
<proteinExistence type="inferred from homology"/>
<sequence>MHKESTVSIYVNGENKTRQINDWKIRQGATWDALTLTCYFPSGKSYSRPLRECEIIPTQELHEQLVVKKGSTVFSVVEKLVLYGDKCAVIQYPGNPKAYVMNIDDIEVLPKTAMKDESIFQYFISLANERVKQAAPKDKPIAENVLRQLNQILPHAETALHAYCSGSNQPREPAENVIYPFGINESQLEAVERAFTSQISLIEGPPGTGKTQTILNIIANILHRGETVALLSNNNAAVENVYEKLDKVGLGYLVAKLGSKENRKSFFASASTPPLDSPAPAPDIEHIQALLQHLRQYLHAQNAVARLQAEIDELAIERRYLLQWQHENSVEASTDLDKYKLSPQQTTDLLAYLNQLAERRIGIKDRIKLLLNFKILRIKPFDEWEQRKSAIYTLQRHYYDKALLEKEAALTAYREVLQRGQFETLLNDLTSSSMAYLKHHLHQHTPSQGTFNSDNYRWNFDEFLQRYPIIGSSTHSIVNSLGKGAILDYVIIDEASQQDIVPGILALGCARNLIIVGDRKQLPHIPTTLGIPTPSEFYDCEKYSLLDSCVSVFNESIPMTLLKEHYRCHPKIIQFCNQQFYGNQLIPMTQDNGEKALTLLVTAKGNHARNNANLRELDSLLNTLEGAGESEWDSENGRGFIAPYNAQVSLSRTHLPADFAKNTVHKFQGRECDEIVFSTVLDKKHGSQSSLSFVDDPHLVNVAVSRAKNKFTLVTGDDVFAASNGHIAALMRYIEYYADEKQVHRAPVVSAFDLLYEEYDQSLERLNARLLASDSQFKSEQIVARILRDTLFQKAYQSMMFHSQVALIQLASSANEALTAREREFMENRASCDFVIYFRVGKTPLAVIEVDGGGHDKLQQVERDALKNSILQKSNIPLLRLQTIESQIEEKIADFLFQWTNIASAAE</sequence>
<comment type="caution">
    <text evidence="9">The sequence shown here is derived from an EMBL/GenBank/DDBJ whole genome shotgun (WGS) entry which is preliminary data.</text>
</comment>
<dbReference type="InterPro" id="IPR027417">
    <property type="entry name" value="P-loop_NTPase"/>
</dbReference>
<dbReference type="Proteomes" id="UP000317288">
    <property type="component" value="Unassembled WGS sequence"/>
</dbReference>
<dbReference type="CDD" id="cd17934">
    <property type="entry name" value="DEXXQc_Upf1-like"/>
    <property type="match status" value="1"/>
</dbReference>
<dbReference type="GO" id="GO:0016787">
    <property type="term" value="F:hydrolase activity"/>
    <property type="evidence" value="ECO:0007669"/>
    <property type="project" value="UniProtKB-KW"/>
</dbReference>
<evidence type="ECO:0000259" key="6">
    <source>
        <dbReference type="Pfam" id="PF10881"/>
    </source>
</evidence>
<protein>
    <submittedName>
        <fullName evidence="9">AAA family ATPase</fullName>
    </submittedName>
</protein>
<dbReference type="InterPro" id="IPR050534">
    <property type="entry name" value="Coronavir_polyprotein_1ab"/>
</dbReference>
<evidence type="ECO:0000259" key="8">
    <source>
        <dbReference type="Pfam" id="PF13087"/>
    </source>
</evidence>
<reference evidence="9 10" key="1">
    <citation type="submission" date="2019-07" db="EMBL/GenBank/DDBJ databases">
        <title>Diversity of Bacteria from Kongsfjorden, Arctic.</title>
        <authorList>
            <person name="Yu Y."/>
        </authorList>
    </citation>
    <scope>NUCLEOTIDE SEQUENCE [LARGE SCALE GENOMIC DNA]</scope>
    <source>
        <strain evidence="9 10">SM1922</strain>
    </source>
</reference>
<evidence type="ECO:0000313" key="10">
    <source>
        <dbReference type="Proteomes" id="UP000317288"/>
    </source>
</evidence>
<feature type="domain" description="DNA2/NAM7 helicase-like C-terminal" evidence="8">
    <location>
        <begin position="553"/>
        <end position="714"/>
    </location>
</feature>
<evidence type="ECO:0000259" key="7">
    <source>
        <dbReference type="Pfam" id="PF13086"/>
    </source>
</evidence>
<dbReference type="GO" id="GO:0005524">
    <property type="term" value="F:ATP binding"/>
    <property type="evidence" value="ECO:0007669"/>
    <property type="project" value="UniProtKB-KW"/>
</dbReference>
<evidence type="ECO:0000256" key="3">
    <source>
        <dbReference type="ARBA" id="ARBA00022801"/>
    </source>
</evidence>
<dbReference type="Pfam" id="PF10881">
    <property type="entry name" value="DUF2726"/>
    <property type="match status" value="1"/>
</dbReference>
<name>A0A558JBB0_9GAMM</name>
<dbReference type="Pfam" id="PF13087">
    <property type="entry name" value="AAA_12"/>
    <property type="match status" value="1"/>
</dbReference>
<dbReference type="CDD" id="cd18808">
    <property type="entry name" value="SF1_C_Upf1"/>
    <property type="match status" value="1"/>
</dbReference>
<dbReference type="PANTHER" id="PTHR43788">
    <property type="entry name" value="DNA2/NAM7 HELICASE FAMILY MEMBER"/>
    <property type="match status" value="1"/>
</dbReference>
<dbReference type="InterPro" id="IPR041677">
    <property type="entry name" value="DNA2/NAM7_AAA_11"/>
</dbReference>
<dbReference type="EMBL" id="VNFE01000002">
    <property type="protein sequence ID" value="TVU90935.1"/>
    <property type="molecule type" value="Genomic_DNA"/>
</dbReference>
<accession>A0A558JBB0</accession>
<keyword evidence="4" id="KW-0347">Helicase</keyword>
<keyword evidence="3" id="KW-0378">Hydrolase</keyword>
<dbReference type="InterPro" id="IPR024402">
    <property type="entry name" value="DUF2726"/>
</dbReference>
<dbReference type="SUPFAM" id="SSF52540">
    <property type="entry name" value="P-loop containing nucleoside triphosphate hydrolases"/>
    <property type="match status" value="1"/>
</dbReference>
<evidence type="ECO:0000256" key="5">
    <source>
        <dbReference type="ARBA" id="ARBA00022840"/>
    </source>
</evidence>
<dbReference type="AlphaFoldDB" id="A0A558JBB0"/>